<dbReference type="PANTHER" id="PTHR13370">
    <property type="entry name" value="RNA METHYLASE-RELATED"/>
    <property type="match status" value="1"/>
</dbReference>
<comment type="similarity">
    <text evidence="1 5">Belongs to the N(4)/N(6)-methyltransferase family.</text>
</comment>
<evidence type="ECO:0000259" key="6">
    <source>
        <dbReference type="Pfam" id="PF01555"/>
    </source>
</evidence>
<dbReference type="InterPro" id="IPR029063">
    <property type="entry name" value="SAM-dependent_MTases_sf"/>
</dbReference>
<name>A0A1G8K301_9FIRM</name>
<dbReference type="AlphaFoldDB" id="A0A1G8K301"/>
<dbReference type="PRINTS" id="PR00508">
    <property type="entry name" value="S21N4MTFRASE"/>
</dbReference>
<dbReference type="GO" id="GO:0009007">
    <property type="term" value="F:site-specific DNA-methyltransferase (adenine-specific) activity"/>
    <property type="evidence" value="ECO:0007669"/>
    <property type="project" value="TreeGrafter"/>
</dbReference>
<dbReference type="Proteomes" id="UP000198945">
    <property type="component" value="Unassembled WGS sequence"/>
</dbReference>
<reference evidence="7 8" key="1">
    <citation type="submission" date="2016-10" db="EMBL/GenBank/DDBJ databases">
        <authorList>
            <person name="de Groot N.N."/>
        </authorList>
    </citation>
    <scope>NUCLEOTIDE SEQUENCE [LARGE SCALE GENOMIC DNA]</scope>
    <source>
        <strain evidence="7 8">WG7</strain>
    </source>
</reference>
<dbReference type="InterPro" id="IPR002941">
    <property type="entry name" value="DNA_methylase_N4/N6"/>
</dbReference>
<dbReference type="InterPro" id="IPR001091">
    <property type="entry name" value="RM_Methyltransferase"/>
</dbReference>
<evidence type="ECO:0000313" key="8">
    <source>
        <dbReference type="Proteomes" id="UP000198945"/>
    </source>
</evidence>
<proteinExistence type="inferred from homology"/>
<keyword evidence="3 7" id="KW-0808">Transferase</keyword>
<dbReference type="Pfam" id="PF01555">
    <property type="entry name" value="N6_N4_Mtase"/>
    <property type="match status" value="1"/>
</dbReference>
<evidence type="ECO:0000256" key="3">
    <source>
        <dbReference type="ARBA" id="ARBA00022679"/>
    </source>
</evidence>
<dbReference type="InterPro" id="IPR002052">
    <property type="entry name" value="DNA_methylase_N6_adenine_CS"/>
</dbReference>
<feature type="domain" description="DNA methylase N-4/N-6" evidence="6">
    <location>
        <begin position="67"/>
        <end position="282"/>
    </location>
</feature>
<dbReference type="GO" id="GO:0008170">
    <property type="term" value="F:N-methyltransferase activity"/>
    <property type="evidence" value="ECO:0007669"/>
    <property type="project" value="InterPro"/>
</dbReference>
<accession>A0A1G8K301</accession>
<dbReference type="GO" id="GO:0005737">
    <property type="term" value="C:cytoplasm"/>
    <property type="evidence" value="ECO:0007669"/>
    <property type="project" value="TreeGrafter"/>
</dbReference>
<dbReference type="SUPFAM" id="SSF53335">
    <property type="entry name" value="S-adenosyl-L-methionine-dependent methyltransferases"/>
    <property type="match status" value="1"/>
</dbReference>
<sequence length="295" mass="34375">MTSYRITLTYCIIIVAIIEFTYNESGIIMNEILKLIDKGNIYYNKKNFTLLKGDSIELMKNLKEKSIDMIFADPPYFLSNDGITCKSGKMVSVNKGDWDKKDNIDEIHEFNTLWIKEARRILTEDGTIWISGTYHNIYSLGMALQQMDFKILNNVVWFKKNPPPNLGCRTFTHSNETIIWAKRSEDSNHYFNYDLMKSMNNNKQMKDVWMIGSLRKKEKKHGKHPTQKPINLLKRIIQASTERDMIILDPFNGSGTTGMAAADLGRKYIGIDLEEEYLDLTTKRHKEFSRKLKLF</sequence>
<dbReference type="EC" id="2.1.1.-" evidence="5"/>
<dbReference type="GO" id="GO:0009307">
    <property type="term" value="P:DNA restriction-modification system"/>
    <property type="evidence" value="ECO:0007669"/>
    <property type="project" value="UniProtKB-KW"/>
</dbReference>
<dbReference type="GO" id="GO:0003677">
    <property type="term" value="F:DNA binding"/>
    <property type="evidence" value="ECO:0007669"/>
    <property type="project" value="InterPro"/>
</dbReference>
<evidence type="ECO:0000256" key="4">
    <source>
        <dbReference type="ARBA" id="ARBA00022747"/>
    </source>
</evidence>
<evidence type="ECO:0000313" key="7">
    <source>
        <dbReference type="EMBL" id="SDI37190.1"/>
    </source>
</evidence>
<gene>
    <name evidence="7" type="ORF">SAMN04515654_10555</name>
</gene>
<dbReference type="PROSITE" id="PS00092">
    <property type="entry name" value="N6_MTASE"/>
    <property type="match status" value="1"/>
</dbReference>
<evidence type="ECO:0000256" key="1">
    <source>
        <dbReference type="ARBA" id="ARBA00006594"/>
    </source>
</evidence>
<protein>
    <recommendedName>
        <fullName evidence="5">Methyltransferase</fullName>
        <ecNumber evidence="5">2.1.1.-</ecNumber>
    </recommendedName>
</protein>
<dbReference type="PANTHER" id="PTHR13370:SF3">
    <property type="entry name" value="TRNA (GUANINE(10)-N2)-METHYLTRANSFERASE HOMOLOG"/>
    <property type="match status" value="1"/>
</dbReference>
<evidence type="ECO:0000256" key="5">
    <source>
        <dbReference type="RuleBase" id="RU362026"/>
    </source>
</evidence>
<organism evidence="7 8">
    <name type="scientific">Halanaerobium congolense</name>
    <dbReference type="NCBI Taxonomy" id="54121"/>
    <lineage>
        <taxon>Bacteria</taxon>
        <taxon>Bacillati</taxon>
        <taxon>Bacillota</taxon>
        <taxon>Clostridia</taxon>
        <taxon>Halanaerobiales</taxon>
        <taxon>Halanaerobiaceae</taxon>
        <taxon>Halanaerobium</taxon>
    </lineage>
</organism>
<keyword evidence="2 7" id="KW-0489">Methyltransferase</keyword>
<dbReference type="GO" id="GO:0032259">
    <property type="term" value="P:methylation"/>
    <property type="evidence" value="ECO:0007669"/>
    <property type="project" value="UniProtKB-KW"/>
</dbReference>
<dbReference type="EMBL" id="FNEH01000005">
    <property type="protein sequence ID" value="SDI37190.1"/>
    <property type="molecule type" value="Genomic_DNA"/>
</dbReference>
<evidence type="ECO:0000256" key="2">
    <source>
        <dbReference type="ARBA" id="ARBA00022603"/>
    </source>
</evidence>
<dbReference type="Gene3D" id="3.40.50.150">
    <property type="entry name" value="Vaccinia Virus protein VP39"/>
    <property type="match status" value="1"/>
</dbReference>
<keyword evidence="4" id="KW-0680">Restriction system</keyword>